<gene>
    <name evidence="1" type="ORF">D0Y65_002956</name>
</gene>
<proteinExistence type="predicted"/>
<dbReference type="AlphaFoldDB" id="A0A445LJR6"/>
<sequence>MVQLHVKMRLPRVETLLVEIQNLSLFVVNSSVLPSRDSILDITTVVQVHDPLLCQIEEPYQPLLQQVTVPTMLSTMPPLRLLLFRVTELVGAQRLFVGTGSAQEKRIMD</sequence>
<organism evidence="1 2">
    <name type="scientific">Glycine soja</name>
    <name type="common">Wild soybean</name>
    <dbReference type="NCBI Taxonomy" id="3848"/>
    <lineage>
        <taxon>Eukaryota</taxon>
        <taxon>Viridiplantae</taxon>
        <taxon>Streptophyta</taxon>
        <taxon>Embryophyta</taxon>
        <taxon>Tracheophyta</taxon>
        <taxon>Spermatophyta</taxon>
        <taxon>Magnoliopsida</taxon>
        <taxon>eudicotyledons</taxon>
        <taxon>Gunneridae</taxon>
        <taxon>Pentapetalae</taxon>
        <taxon>rosids</taxon>
        <taxon>fabids</taxon>
        <taxon>Fabales</taxon>
        <taxon>Fabaceae</taxon>
        <taxon>Papilionoideae</taxon>
        <taxon>50 kb inversion clade</taxon>
        <taxon>NPAAA clade</taxon>
        <taxon>indigoferoid/millettioid clade</taxon>
        <taxon>Phaseoleae</taxon>
        <taxon>Glycine</taxon>
        <taxon>Glycine subgen. Soja</taxon>
    </lineage>
</organism>
<comment type="caution">
    <text evidence="1">The sequence shown here is derived from an EMBL/GenBank/DDBJ whole genome shotgun (WGS) entry which is preliminary data.</text>
</comment>
<name>A0A445LJR6_GLYSO</name>
<dbReference type="Proteomes" id="UP000289340">
    <property type="component" value="Chromosome 2"/>
</dbReference>
<evidence type="ECO:0000313" key="2">
    <source>
        <dbReference type="Proteomes" id="UP000289340"/>
    </source>
</evidence>
<reference evidence="1 2" key="1">
    <citation type="submission" date="2018-09" db="EMBL/GenBank/DDBJ databases">
        <title>A high-quality reference genome of wild soybean provides a powerful tool to mine soybean genomes.</title>
        <authorList>
            <person name="Xie M."/>
            <person name="Chung C.Y.L."/>
            <person name="Li M.-W."/>
            <person name="Wong F.-L."/>
            <person name="Chan T.-F."/>
            <person name="Lam H.-M."/>
        </authorList>
    </citation>
    <scope>NUCLEOTIDE SEQUENCE [LARGE SCALE GENOMIC DNA]</scope>
    <source>
        <strain evidence="2">cv. W05</strain>
        <tissue evidence="1">Hypocotyl of etiolated seedlings</tissue>
    </source>
</reference>
<dbReference type="EMBL" id="QZWG01000002">
    <property type="protein sequence ID" value="RZC23392.1"/>
    <property type="molecule type" value="Genomic_DNA"/>
</dbReference>
<evidence type="ECO:0000313" key="1">
    <source>
        <dbReference type="EMBL" id="RZC23392.1"/>
    </source>
</evidence>
<accession>A0A445LJR6</accession>
<protein>
    <submittedName>
        <fullName evidence="1">Uncharacterized protein</fullName>
    </submittedName>
</protein>
<keyword evidence="2" id="KW-1185">Reference proteome</keyword>